<feature type="transmembrane region" description="Helical" evidence="7">
    <location>
        <begin position="156"/>
        <end position="180"/>
    </location>
</feature>
<sequence>MPEVLREHITALSEQAVSIWLSGGWSMVAIAFIAIVMFSLSVNVQLKLSAKGFKKVKEKAWRHWINHPKKRQGHIGEILDFVESASTVEEMRSYFEELHSRETKPFVRDLRVIKICVSAAPLLGLLGTVTGMLSTFDALAKGSGGDKTMGMVAEGISEALVTTETGLIIALSGLLFSYIITRKFESYKAFLAHMETVCTQKLHKKNLKN</sequence>
<dbReference type="AlphaFoldDB" id="A0A1Q2HQQ3"/>
<dbReference type="EMBL" id="CP019633">
    <property type="protein sequence ID" value="AQQ09710.1"/>
    <property type="molecule type" value="Genomic_DNA"/>
</dbReference>
<proteinExistence type="inferred from homology"/>
<feature type="transmembrane region" description="Helical" evidence="7">
    <location>
        <begin position="112"/>
        <end position="136"/>
    </location>
</feature>
<keyword evidence="2" id="KW-1003">Cell membrane</keyword>
<evidence type="ECO:0000313" key="10">
    <source>
        <dbReference type="Proteomes" id="UP000188273"/>
    </source>
</evidence>
<evidence type="ECO:0000256" key="6">
    <source>
        <dbReference type="RuleBase" id="RU004057"/>
    </source>
</evidence>
<evidence type="ECO:0000256" key="2">
    <source>
        <dbReference type="ARBA" id="ARBA00022475"/>
    </source>
</evidence>
<dbReference type="KEGG" id="pbu:L21SP3_01520"/>
<keyword evidence="4 7" id="KW-1133">Transmembrane helix</keyword>
<keyword evidence="10" id="KW-1185">Reference proteome</keyword>
<name>A0A1Q2HQQ3_9BACT</name>
<keyword evidence="3 7" id="KW-0812">Transmembrane</keyword>
<evidence type="ECO:0000256" key="7">
    <source>
        <dbReference type="SAM" id="Phobius"/>
    </source>
</evidence>
<keyword evidence="6" id="KW-0813">Transport</keyword>
<evidence type="ECO:0000256" key="1">
    <source>
        <dbReference type="ARBA" id="ARBA00004651"/>
    </source>
</evidence>
<dbReference type="PANTHER" id="PTHR30625:SF11">
    <property type="entry name" value="MOTA_TOLQ_EXBB PROTON CHANNEL DOMAIN-CONTAINING PROTEIN"/>
    <property type="match status" value="1"/>
</dbReference>
<dbReference type="Proteomes" id="UP000188273">
    <property type="component" value="Chromosome"/>
</dbReference>
<keyword evidence="5 7" id="KW-0472">Membrane</keyword>
<dbReference type="GO" id="GO:0005886">
    <property type="term" value="C:plasma membrane"/>
    <property type="evidence" value="ECO:0007669"/>
    <property type="project" value="UniProtKB-SubCell"/>
</dbReference>
<feature type="domain" description="MotA/TolQ/ExbB proton channel" evidence="8">
    <location>
        <begin position="83"/>
        <end position="186"/>
    </location>
</feature>
<gene>
    <name evidence="9" type="primary">exbB_2</name>
    <name evidence="9" type="ORF">L21SP3_01520</name>
</gene>
<feature type="transmembrane region" description="Helical" evidence="7">
    <location>
        <begin position="20"/>
        <end position="44"/>
    </location>
</feature>
<dbReference type="InterPro" id="IPR002898">
    <property type="entry name" value="MotA_ExbB_proton_chnl"/>
</dbReference>
<protein>
    <submittedName>
        <fullName evidence="9">Biopolymer transport protein ExbB</fullName>
    </submittedName>
</protein>
<keyword evidence="6" id="KW-0653">Protein transport</keyword>
<evidence type="ECO:0000259" key="8">
    <source>
        <dbReference type="Pfam" id="PF01618"/>
    </source>
</evidence>
<dbReference type="Pfam" id="PF01618">
    <property type="entry name" value="MotA_ExbB"/>
    <property type="match status" value="1"/>
</dbReference>
<reference evidence="10" key="1">
    <citation type="submission" date="2017-02" db="EMBL/GenBank/DDBJ databases">
        <title>Comparative genomics and description of representatives of a novel lineage of planctomycetes thriving in anoxic sediments.</title>
        <authorList>
            <person name="Spring S."/>
            <person name="Bunk B."/>
            <person name="Sproer C."/>
            <person name="Klenk H.-P."/>
        </authorList>
    </citation>
    <scope>NUCLEOTIDE SEQUENCE [LARGE SCALE GENOMIC DNA]</scope>
    <source>
        <strain evidence="10">L21-RPul-D3</strain>
    </source>
</reference>
<accession>A0A1Q2HQQ3</accession>
<dbReference type="InterPro" id="IPR050790">
    <property type="entry name" value="ExbB/TolQ_transport"/>
</dbReference>
<dbReference type="STRING" id="1940790.L21SP3_01520"/>
<comment type="similarity">
    <text evidence="6">Belongs to the exbB/tolQ family.</text>
</comment>
<dbReference type="RefSeq" id="WP_077540284.1">
    <property type="nucleotide sequence ID" value="NZ_CP019633.1"/>
</dbReference>
<dbReference type="PANTHER" id="PTHR30625">
    <property type="entry name" value="PROTEIN TOLQ"/>
    <property type="match status" value="1"/>
</dbReference>
<evidence type="ECO:0000256" key="3">
    <source>
        <dbReference type="ARBA" id="ARBA00022692"/>
    </source>
</evidence>
<evidence type="ECO:0000313" key="9">
    <source>
        <dbReference type="EMBL" id="AQQ09710.1"/>
    </source>
</evidence>
<evidence type="ECO:0000256" key="5">
    <source>
        <dbReference type="ARBA" id="ARBA00023136"/>
    </source>
</evidence>
<evidence type="ECO:0000256" key="4">
    <source>
        <dbReference type="ARBA" id="ARBA00022989"/>
    </source>
</evidence>
<organism evidence="9 10">
    <name type="scientific">Sedimentisphaera cyanobacteriorum</name>
    <dbReference type="NCBI Taxonomy" id="1940790"/>
    <lineage>
        <taxon>Bacteria</taxon>
        <taxon>Pseudomonadati</taxon>
        <taxon>Planctomycetota</taxon>
        <taxon>Phycisphaerae</taxon>
        <taxon>Sedimentisphaerales</taxon>
        <taxon>Sedimentisphaeraceae</taxon>
        <taxon>Sedimentisphaera</taxon>
    </lineage>
</organism>
<dbReference type="GO" id="GO:0017038">
    <property type="term" value="P:protein import"/>
    <property type="evidence" value="ECO:0007669"/>
    <property type="project" value="TreeGrafter"/>
</dbReference>
<comment type="subcellular location">
    <subcellularLocation>
        <location evidence="1">Cell membrane</location>
        <topology evidence="1">Multi-pass membrane protein</topology>
    </subcellularLocation>
    <subcellularLocation>
        <location evidence="6">Membrane</location>
        <topology evidence="6">Multi-pass membrane protein</topology>
    </subcellularLocation>
</comment>
<dbReference type="OrthoDB" id="267285at2"/>